<evidence type="ECO:0000313" key="5">
    <source>
        <dbReference type="Proteomes" id="UP000663879"/>
    </source>
</evidence>
<keyword evidence="5" id="KW-1185">Reference proteome</keyword>
<organism evidence="4 5">
    <name type="scientific">Brachionus calyciflorus</name>
    <dbReference type="NCBI Taxonomy" id="104777"/>
    <lineage>
        <taxon>Eukaryota</taxon>
        <taxon>Metazoa</taxon>
        <taxon>Spiralia</taxon>
        <taxon>Gnathifera</taxon>
        <taxon>Rotifera</taxon>
        <taxon>Eurotatoria</taxon>
        <taxon>Monogononta</taxon>
        <taxon>Pseudotrocha</taxon>
        <taxon>Ploima</taxon>
        <taxon>Brachionidae</taxon>
        <taxon>Brachionus</taxon>
    </lineage>
</organism>
<dbReference type="InterPro" id="IPR002347">
    <property type="entry name" value="SDR_fam"/>
</dbReference>
<comment type="caution">
    <text evidence="4">The sequence shown here is derived from an EMBL/GenBank/DDBJ whole genome shotgun (WGS) entry which is preliminary data.</text>
</comment>
<dbReference type="OrthoDB" id="191139at2759"/>
<comment type="similarity">
    <text evidence="1">Belongs to the short-chain dehydrogenases/reductases (SDR) family.</text>
</comment>
<proteinExistence type="inferred from homology"/>
<evidence type="ECO:0000256" key="1">
    <source>
        <dbReference type="ARBA" id="ARBA00006484"/>
    </source>
</evidence>
<name>A0A813YS86_9BILA</name>
<dbReference type="SUPFAM" id="SSF51735">
    <property type="entry name" value="NAD(P)-binding Rossmann-fold domains"/>
    <property type="match status" value="1"/>
</dbReference>
<evidence type="ECO:0000256" key="3">
    <source>
        <dbReference type="ARBA" id="ARBA00023002"/>
    </source>
</evidence>
<dbReference type="Proteomes" id="UP000663879">
    <property type="component" value="Unassembled WGS sequence"/>
</dbReference>
<dbReference type="GO" id="GO:0016491">
    <property type="term" value="F:oxidoreductase activity"/>
    <property type="evidence" value="ECO:0007669"/>
    <property type="project" value="UniProtKB-KW"/>
</dbReference>
<reference evidence="4" key="1">
    <citation type="submission" date="2021-02" db="EMBL/GenBank/DDBJ databases">
        <authorList>
            <person name="Nowell W R."/>
        </authorList>
    </citation>
    <scope>NUCLEOTIDE SEQUENCE</scope>
    <source>
        <strain evidence="4">Ploen Becks lab</strain>
    </source>
</reference>
<accession>A0A813YS86</accession>
<gene>
    <name evidence="4" type="ORF">OXX778_LOCUS10775</name>
</gene>
<dbReference type="EMBL" id="CAJNOC010001751">
    <property type="protein sequence ID" value="CAF0888339.1"/>
    <property type="molecule type" value="Genomic_DNA"/>
</dbReference>
<protein>
    <submittedName>
        <fullName evidence="4">Uncharacterized protein</fullName>
    </submittedName>
</protein>
<dbReference type="AlphaFoldDB" id="A0A813YS86"/>
<evidence type="ECO:0000256" key="2">
    <source>
        <dbReference type="ARBA" id="ARBA00022857"/>
    </source>
</evidence>
<dbReference type="PANTHER" id="PTHR43618:SF8">
    <property type="entry name" value="7ALPHA-HYDROXYSTEROID DEHYDROGENASE"/>
    <property type="match status" value="1"/>
</dbReference>
<dbReference type="InterPro" id="IPR036291">
    <property type="entry name" value="NAD(P)-bd_dom_sf"/>
</dbReference>
<dbReference type="PANTHER" id="PTHR43618">
    <property type="entry name" value="7-ALPHA-HYDROXYSTEROID DEHYDROGENASE"/>
    <property type="match status" value="1"/>
</dbReference>
<dbReference type="Gene3D" id="3.40.50.720">
    <property type="entry name" value="NAD(P)-binding Rossmann-like Domain"/>
    <property type="match status" value="1"/>
</dbReference>
<dbReference type="Pfam" id="PF00106">
    <property type="entry name" value="adh_short"/>
    <property type="match status" value="1"/>
</dbReference>
<keyword evidence="2" id="KW-0521">NADP</keyword>
<evidence type="ECO:0000313" key="4">
    <source>
        <dbReference type="EMBL" id="CAF0888339.1"/>
    </source>
</evidence>
<sequence>MSLKNLVTFVAGGCGIVGSGIVGSLAQHGAKVWVAARQDSRFDELKRTVPEEYHSNLAFFKADLANETDCLNLKEKILSTDGRLNHLVASMGGWRADGPLSTLTVDNYLNGMKELTLPHFVVYKTFSKLLSETPKSSYIFITGGSGEAKFFDPKASLLPIKASAMYGMYVSACSEYKGNKNMVLNELRLFFWIRRKPDSSFDPKKSQFEVGHDYVGKFIPKIIQRNKSEVIKIQTRSVGDELYKKL</sequence>
<keyword evidence="3" id="KW-0560">Oxidoreductase</keyword>
<dbReference type="InterPro" id="IPR052178">
    <property type="entry name" value="Sec_Metab_Biosynth_SDR"/>
</dbReference>